<dbReference type="HAMAP" id="MF_01018">
    <property type="entry name" value="HisG_Short"/>
    <property type="match status" value="1"/>
</dbReference>
<dbReference type="AlphaFoldDB" id="A0A939HR13"/>
<dbReference type="NCBIfam" id="TIGR00070">
    <property type="entry name" value="hisG"/>
    <property type="match status" value="1"/>
</dbReference>
<dbReference type="Pfam" id="PF01634">
    <property type="entry name" value="HisG"/>
    <property type="match status" value="1"/>
</dbReference>
<comment type="subcellular location">
    <subcellularLocation>
        <location evidence="2 16">Cytoplasm</location>
    </subcellularLocation>
</comment>
<evidence type="ECO:0000256" key="3">
    <source>
        <dbReference type="ARBA" id="ARBA00004667"/>
    </source>
</evidence>
<evidence type="ECO:0000256" key="10">
    <source>
        <dbReference type="ARBA" id="ARBA00022676"/>
    </source>
</evidence>
<feature type="region of interest" description="Disordered" evidence="17">
    <location>
        <begin position="1"/>
        <end position="24"/>
    </location>
</feature>
<evidence type="ECO:0000256" key="13">
    <source>
        <dbReference type="ARBA" id="ARBA00022840"/>
    </source>
</evidence>
<evidence type="ECO:0000256" key="2">
    <source>
        <dbReference type="ARBA" id="ARBA00004496"/>
    </source>
</evidence>
<dbReference type="EMBL" id="JAFVMH010000013">
    <property type="protein sequence ID" value="MBO1326643.1"/>
    <property type="molecule type" value="Genomic_DNA"/>
</dbReference>
<comment type="pathway">
    <text evidence="3 16">Amino-acid biosynthesis; L-histidine biosynthesis; L-histidine from 5-phospho-alpha-D-ribose 1-diphosphate: step 1/9.</text>
</comment>
<comment type="catalytic activity">
    <reaction evidence="1 16">
        <text>1-(5-phospho-beta-D-ribosyl)-ATP + diphosphate = 5-phospho-alpha-D-ribose 1-diphosphate + ATP</text>
        <dbReference type="Rhea" id="RHEA:18473"/>
        <dbReference type="ChEBI" id="CHEBI:30616"/>
        <dbReference type="ChEBI" id="CHEBI:33019"/>
        <dbReference type="ChEBI" id="CHEBI:58017"/>
        <dbReference type="ChEBI" id="CHEBI:73183"/>
        <dbReference type="EC" id="2.4.2.17"/>
    </reaction>
</comment>
<dbReference type="RefSeq" id="WP_207847447.1">
    <property type="nucleotide sequence ID" value="NZ_JAFVMH010000013.1"/>
</dbReference>
<evidence type="ECO:0000256" key="7">
    <source>
        <dbReference type="ARBA" id="ARBA00020998"/>
    </source>
</evidence>
<name>A0A939HR13_9PROT</name>
<dbReference type="SUPFAM" id="SSF53850">
    <property type="entry name" value="Periplasmic binding protein-like II"/>
    <property type="match status" value="1"/>
</dbReference>
<dbReference type="PROSITE" id="PS01316">
    <property type="entry name" value="ATP_P_PHORIBOSYLTR"/>
    <property type="match status" value="1"/>
</dbReference>
<keyword evidence="20" id="KW-1185">Reference proteome</keyword>
<evidence type="ECO:0000256" key="6">
    <source>
        <dbReference type="ARBA" id="ARBA00011946"/>
    </source>
</evidence>
<evidence type="ECO:0000256" key="9">
    <source>
        <dbReference type="ARBA" id="ARBA00022605"/>
    </source>
</evidence>
<evidence type="ECO:0000256" key="1">
    <source>
        <dbReference type="ARBA" id="ARBA00000915"/>
    </source>
</evidence>
<sequence length="253" mass="26759">MTQPFSDRQTGDTSCPAPAGHGAGGHATGEHIVLALPKGRILKAVAPLIARTGMAPAPECLEGDSRKLRFATQDPLVDVVRVRSFDVATFVASGGAQVGICGSDVLSEFDYPEIYAPLDLGIGACRIAVAQAAHLPHDPQEWARWSEVRVATKYPAITRRFFAARGINATIVHLHGAMELAPMLGLSRLIVDLVDTGSTLRANGLAEVETIANVSSRVIINRTALKTQPERIAAILGRLRTALSTPLSTASNA</sequence>
<comment type="function">
    <text evidence="15 16">Catalyzes the condensation of ATP and 5-phosphoribose 1-diphosphate to form N'-(5'-phosphoribosyl)-ATP (PR-ATP). Has a crucial role in the pathway because the rate of histidine biosynthesis seems to be controlled primarily by regulation of HisG enzymatic activity.</text>
</comment>
<evidence type="ECO:0000256" key="8">
    <source>
        <dbReference type="ARBA" id="ARBA00022490"/>
    </source>
</evidence>
<dbReference type="InterPro" id="IPR024893">
    <property type="entry name" value="ATP_PRibTrfase_HisG_short"/>
</dbReference>
<accession>A0A939HR13</accession>
<dbReference type="GO" id="GO:0005524">
    <property type="term" value="F:ATP binding"/>
    <property type="evidence" value="ECO:0007669"/>
    <property type="project" value="UniProtKB-KW"/>
</dbReference>
<evidence type="ECO:0000256" key="12">
    <source>
        <dbReference type="ARBA" id="ARBA00022741"/>
    </source>
</evidence>
<organism evidence="19 20">
    <name type="scientific">Acetobacter garciniae</name>
    <dbReference type="NCBI Taxonomy" id="2817435"/>
    <lineage>
        <taxon>Bacteria</taxon>
        <taxon>Pseudomonadati</taxon>
        <taxon>Pseudomonadota</taxon>
        <taxon>Alphaproteobacteria</taxon>
        <taxon>Acetobacterales</taxon>
        <taxon>Acetobacteraceae</taxon>
        <taxon>Acetobacter</taxon>
    </lineage>
</organism>
<feature type="compositionally biased region" description="Polar residues" evidence="17">
    <location>
        <begin position="1"/>
        <end position="13"/>
    </location>
</feature>
<comment type="similarity">
    <text evidence="4 16">Belongs to the ATP phosphoribosyltransferase family. Short subfamily.</text>
</comment>
<evidence type="ECO:0000256" key="15">
    <source>
        <dbReference type="ARBA" id="ARBA00024861"/>
    </source>
</evidence>
<evidence type="ECO:0000313" key="19">
    <source>
        <dbReference type="EMBL" id="MBO1326643.1"/>
    </source>
</evidence>
<dbReference type="PANTHER" id="PTHR21403">
    <property type="entry name" value="ATP PHOSPHORIBOSYLTRANSFERASE ATP-PRTASE"/>
    <property type="match status" value="1"/>
</dbReference>
<protein>
    <recommendedName>
        <fullName evidence="7 16">ATP phosphoribosyltransferase</fullName>
        <shortName evidence="16">ATP-PRT</shortName>
        <shortName evidence="16">ATP-PRTase</shortName>
        <ecNumber evidence="6 16">2.4.2.17</ecNumber>
    </recommendedName>
</protein>
<dbReference type="InterPro" id="IPR018198">
    <property type="entry name" value="ATP_PRibTrfase_CS"/>
</dbReference>
<keyword evidence="13 16" id="KW-0067">ATP-binding</keyword>
<comment type="caution">
    <text evidence="19">The sequence shown here is derived from an EMBL/GenBank/DDBJ whole genome shotgun (WGS) entry which is preliminary data.</text>
</comment>
<dbReference type="GO" id="GO:0005737">
    <property type="term" value="C:cytoplasm"/>
    <property type="evidence" value="ECO:0007669"/>
    <property type="project" value="UniProtKB-SubCell"/>
</dbReference>
<dbReference type="Gene3D" id="3.40.190.10">
    <property type="entry name" value="Periplasmic binding protein-like II"/>
    <property type="match status" value="2"/>
</dbReference>
<dbReference type="EC" id="2.4.2.17" evidence="6 16"/>
<keyword evidence="14 16" id="KW-0368">Histidine biosynthesis</keyword>
<evidence type="ECO:0000256" key="14">
    <source>
        <dbReference type="ARBA" id="ARBA00023102"/>
    </source>
</evidence>
<evidence type="ECO:0000256" key="17">
    <source>
        <dbReference type="SAM" id="MobiDB-lite"/>
    </source>
</evidence>
<gene>
    <name evidence="16" type="primary">hisG</name>
    <name evidence="19" type="ORF">J2D77_15955</name>
</gene>
<evidence type="ECO:0000259" key="18">
    <source>
        <dbReference type="Pfam" id="PF01634"/>
    </source>
</evidence>
<comment type="domain">
    <text evidence="16">Lacks the C-terminal regulatory region which is replaced by HisZ.</text>
</comment>
<evidence type="ECO:0000313" key="20">
    <source>
        <dbReference type="Proteomes" id="UP000664073"/>
    </source>
</evidence>
<evidence type="ECO:0000256" key="11">
    <source>
        <dbReference type="ARBA" id="ARBA00022679"/>
    </source>
</evidence>
<dbReference type="GO" id="GO:0003879">
    <property type="term" value="F:ATP phosphoribosyltransferase activity"/>
    <property type="evidence" value="ECO:0007669"/>
    <property type="project" value="UniProtKB-UniRule"/>
</dbReference>
<keyword evidence="12 16" id="KW-0547">Nucleotide-binding</keyword>
<dbReference type="InterPro" id="IPR013820">
    <property type="entry name" value="ATP_PRibTrfase_cat"/>
</dbReference>
<keyword evidence="10 16" id="KW-0328">Glycosyltransferase</keyword>
<evidence type="ECO:0000256" key="5">
    <source>
        <dbReference type="ARBA" id="ARBA00011496"/>
    </source>
</evidence>
<dbReference type="FunFam" id="3.40.190.10:FF:000008">
    <property type="entry name" value="ATP phosphoribosyltransferase"/>
    <property type="match status" value="1"/>
</dbReference>
<feature type="domain" description="ATP phosphoribosyltransferase catalytic" evidence="18">
    <location>
        <begin position="83"/>
        <end position="240"/>
    </location>
</feature>
<dbReference type="GO" id="GO:0000105">
    <property type="term" value="P:L-histidine biosynthetic process"/>
    <property type="evidence" value="ECO:0007669"/>
    <property type="project" value="UniProtKB-UniRule"/>
</dbReference>
<keyword evidence="9 16" id="KW-0028">Amino-acid biosynthesis</keyword>
<keyword evidence="8 16" id="KW-0963">Cytoplasm</keyword>
<keyword evidence="11 16" id="KW-0808">Transferase</keyword>
<dbReference type="PANTHER" id="PTHR21403:SF8">
    <property type="entry name" value="ATP PHOSPHORIBOSYLTRANSFERASE"/>
    <property type="match status" value="1"/>
</dbReference>
<dbReference type="CDD" id="cd13595">
    <property type="entry name" value="PBP2_HisGs"/>
    <property type="match status" value="1"/>
</dbReference>
<comment type="subunit">
    <text evidence="5 16">Heteromultimer composed of HisG and HisZ subunits.</text>
</comment>
<dbReference type="Proteomes" id="UP000664073">
    <property type="component" value="Unassembled WGS sequence"/>
</dbReference>
<dbReference type="InterPro" id="IPR001348">
    <property type="entry name" value="ATP_PRibTrfase_HisG"/>
</dbReference>
<evidence type="ECO:0000256" key="4">
    <source>
        <dbReference type="ARBA" id="ARBA00009489"/>
    </source>
</evidence>
<reference evidence="19" key="1">
    <citation type="submission" date="2021-03" db="EMBL/GenBank/DDBJ databases">
        <title>The complete genome sequence of Acetobacter sp. TBRC 12339.</title>
        <authorList>
            <person name="Charoenyingcharoen P."/>
            <person name="Yukphan P."/>
        </authorList>
    </citation>
    <scope>NUCLEOTIDE SEQUENCE</scope>
    <source>
        <strain evidence="19">TBRC 12339</strain>
    </source>
</reference>
<evidence type="ECO:0000256" key="16">
    <source>
        <dbReference type="HAMAP-Rule" id="MF_01018"/>
    </source>
</evidence>
<proteinExistence type="inferred from homology"/>